<dbReference type="PANTHER" id="PTHR42759:SF1">
    <property type="entry name" value="MAGNESIUM-CHELATASE SUBUNIT CHLD"/>
    <property type="match status" value="1"/>
</dbReference>
<dbReference type="Pfam" id="PF07728">
    <property type="entry name" value="AAA_5"/>
    <property type="match status" value="1"/>
</dbReference>
<evidence type="ECO:0000313" key="3">
    <source>
        <dbReference type="Proteomes" id="UP000234331"/>
    </source>
</evidence>
<evidence type="ECO:0000259" key="1">
    <source>
        <dbReference type="SMART" id="SM00382"/>
    </source>
</evidence>
<dbReference type="GO" id="GO:0016887">
    <property type="term" value="F:ATP hydrolysis activity"/>
    <property type="evidence" value="ECO:0007669"/>
    <property type="project" value="InterPro"/>
</dbReference>
<accession>A0A2I2KY29</accession>
<keyword evidence="3" id="KW-1185">Reference proteome</keyword>
<dbReference type="SMART" id="SM00382">
    <property type="entry name" value="AAA"/>
    <property type="match status" value="1"/>
</dbReference>
<dbReference type="InterPro" id="IPR050764">
    <property type="entry name" value="CbbQ/NirQ/NorQ/GpvN"/>
</dbReference>
<dbReference type="SUPFAM" id="SSF52540">
    <property type="entry name" value="P-loop containing nucleoside triphosphate hydrolases"/>
    <property type="match status" value="1"/>
</dbReference>
<name>A0A2I2KY29_9ACTN</name>
<dbReference type="Proteomes" id="UP000234331">
    <property type="component" value="Unassembled WGS sequence"/>
</dbReference>
<dbReference type="GO" id="GO:0005524">
    <property type="term" value="F:ATP binding"/>
    <property type="evidence" value="ECO:0007669"/>
    <property type="project" value="InterPro"/>
</dbReference>
<dbReference type="AlphaFoldDB" id="A0A2I2KY29"/>
<feature type="domain" description="AAA+ ATPase" evidence="1">
    <location>
        <begin position="29"/>
        <end position="172"/>
    </location>
</feature>
<dbReference type="CDD" id="cd00009">
    <property type="entry name" value="AAA"/>
    <property type="match status" value="1"/>
</dbReference>
<gene>
    <name evidence="2" type="ORF">FRACA_4830002</name>
</gene>
<reference evidence="2 3" key="1">
    <citation type="submission" date="2017-06" db="EMBL/GenBank/DDBJ databases">
        <authorList>
            <person name="Kim H.J."/>
            <person name="Triplett B.A."/>
        </authorList>
    </citation>
    <scope>NUCLEOTIDE SEQUENCE [LARGE SCALE GENOMIC DNA]</scope>
    <source>
        <strain evidence="2">FRACA_ARgP5</strain>
    </source>
</reference>
<dbReference type="Gene3D" id="3.40.50.300">
    <property type="entry name" value="P-loop containing nucleotide triphosphate hydrolases"/>
    <property type="match status" value="1"/>
</dbReference>
<dbReference type="OrthoDB" id="9808317at2"/>
<dbReference type="InterPro" id="IPR011704">
    <property type="entry name" value="ATPase_dyneun-rel_AAA"/>
</dbReference>
<organism evidence="2 3">
    <name type="scientific">Frankia canadensis</name>
    <dbReference type="NCBI Taxonomy" id="1836972"/>
    <lineage>
        <taxon>Bacteria</taxon>
        <taxon>Bacillati</taxon>
        <taxon>Actinomycetota</taxon>
        <taxon>Actinomycetes</taxon>
        <taxon>Frankiales</taxon>
        <taxon>Frankiaceae</taxon>
        <taxon>Frankia</taxon>
    </lineage>
</organism>
<protein>
    <recommendedName>
        <fullName evidence="1">AAA+ ATPase domain-containing protein</fullName>
    </recommendedName>
</protein>
<dbReference type="EMBL" id="FZMO01000427">
    <property type="protein sequence ID" value="SNQ50559.1"/>
    <property type="molecule type" value="Genomic_DNA"/>
</dbReference>
<dbReference type="InterPro" id="IPR003593">
    <property type="entry name" value="AAA+_ATPase"/>
</dbReference>
<proteinExistence type="predicted"/>
<evidence type="ECO:0000313" key="2">
    <source>
        <dbReference type="EMBL" id="SNQ50559.1"/>
    </source>
</evidence>
<dbReference type="PANTHER" id="PTHR42759">
    <property type="entry name" value="MOXR FAMILY PROTEIN"/>
    <property type="match status" value="1"/>
</dbReference>
<sequence length="265" mass="27928">MVRPSGQVYRPRTLAGLPDVEILRTLRGANVPVLLYGPPGTGKTSLVEAAHGDLITVAGDGDTTVGDLIGEYTQTPGGRYEFVYGPLVEAMRQGRALFIDDATLISPAVLAVVYPAMDGRGEITVKAHKGETITAESGFYVIAGHNPGVHGAVLSEALSSRFSVQIEVSSDFKIAESLGVNPKAILVSRNLATKRAAGEIGWAPQLRELLAYQKIADAVDDDFAIANLVGVAPAEDRDVVIQVAAQVYGRGISPLTLGAQITRQP</sequence>
<dbReference type="InterPro" id="IPR027417">
    <property type="entry name" value="P-loop_NTPase"/>
</dbReference>